<protein>
    <submittedName>
        <fullName evidence="1">Uncharacterized protein</fullName>
    </submittedName>
</protein>
<gene>
    <name evidence="1" type="ORF">UXM345_LOCUS28115</name>
</gene>
<evidence type="ECO:0000313" key="1">
    <source>
        <dbReference type="EMBL" id="CAF4203040.1"/>
    </source>
</evidence>
<sequence length="35" mass="4070">MDSTGFYQGRTLRQPDTIANDRIRQRILPFCNVAD</sequence>
<dbReference type="Proteomes" id="UP000663842">
    <property type="component" value="Unassembled WGS sequence"/>
</dbReference>
<name>A0A820BAB3_9BILA</name>
<dbReference type="EMBL" id="CAJOBF010006319">
    <property type="protein sequence ID" value="CAF4203040.1"/>
    <property type="molecule type" value="Genomic_DNA"/>
</dbReference>
<reference evidence="1" key="1">
    <citation type="submission" date="2021-02" db="EMBL/GenBank/DDBJ databases">
        <authorList>
            <person name="Nowell W R."/>
        </authorList>
    </citation>
    <scope>NUCLEOTIDE SEQUENCE</scope>
</reference>
<feature type="non-terminal residue" evidence="1">
    <location>
        <position position="35"/>
    </location>
</feature>
<organism evidence="1 2">
    <name type="scientific">Rotaria magnacalcarata</name>
    <dbReference type="NCBI Taxonomy" id="392030"/>
    <lineage>
        <taxon>Eukaryota</taxon>
        <taxon>Metazoa</taxon>
        <taxon>Spiralia</taxon>
        <taxon>Gnathifera</taxon>
        <taxon>Rotifera</taxon>
        <taxon>Eurotatoria</taxon>
        <taxon>Bdelloidea</taxon>
        <taxon>Philodinida</taxon>
        <taxon>Philodinidae</taxon>
        <taxon>Rotaria</taxon>
    </lineage>
</organism>
<evidence type="ECO:0000313" key="2">
    <source>
        <dbReference type="Proteomes" id="UP000663842"/>
    </source>
</evidence>
<proteinExistence type="predicted"/>
<comment type="caution">
    <text evidence="1">The sequence shown here is derived from an EMBL/GenBank/DDBJ whole genome shotgun (WGS) entry which is preliminary data.</text>
</comment>
<dbReference type="AlphaFoldDB" id="A0A820BAB3"/>
<accession>A0A820BAB3</accession>